<dbReference type="EMBL" id="JANJQO010000073">
    <property type="protein sequence ID" value="KAJ2982494.1"/>
    <property type="molecule type" value="Genomic_DNA"/>
</dbReference>
<accession>A0ACC1NVP4</accession>
<gene>
    <name evidence="1" type="ORF">NQ176_g1354</name>
</gene>
<dbReference type="Proteomes" id="UP001143910">
    <property type="component" value="Unassembled WGS sequence"/>
</dbReference>
<keyword evidence="2" id="KW-1185">Reference proteome</keyword>
<organism evidence="1 2">
    <name type="scientific">Zarea fungicola</name>
    <dbReference type="NCBI Taxonomy" id="93591"/>
    <lineage>
        <taxon>Eukaryota</taxon>
        <taxon>Fungi</taxon>
        <taxon>Dikarya</taxon>
        <taxon>Ascomycota</taxon>
        <taxon>Pezizomycotina</taxon>
        <taxon>Sordariomycetes</taxon>
        <taxon>Hypocreomycetidae</taxon>
        <taxon>Hypocreales</taxon>
        <taxon>Cordycipitaceae</taxon>
        <taxon>Zarea</taxon>
    </lineage>
</organism>
<evidence type="ECO:0000313" key="1">
    <source>
        <dbReference type="EMBL" id="KAJ2982494.1"/>
    </source>
</evidence>
<proteinExistence type="predicted"/>
<comment type="caution">
    <text evidence="1">The sequence shown here is derived from an EMBL/GenBank/DDBJ whole genome shotgun (WGS) entry which is preliminary data.</text>
</comment>
<name>A0ACC1NVP4_9HYPO</name>
<protein>
    <submittedName>
        <fullName evidence="1">Uncharacterized protein</fullName>
    </submittedName>
</protein>
<reference evidence="1" key="1">
    <citation type="submission" date="2022-08" db="EMBL/GenBank/DDBJ databases">
        <title>Genome Sequence of Lecanicillium fungicola.</title>
        <authorList>
            <person name="Buettner E."/>
        </authorList>
    </citation>
    <scope>NUCLEOTIDE SEQUENCE</scope>
    <source>
        <strain evidence="1">Babe33</strain>
    </source>
</reference>
<sequence length="509" mass="56932">MTVVNWIFLVQAAPREEMPGALAYAYHKFNVVIPKPCFEEYKKVYKTDLTSYTLHRLEDLMGFARKKVTLEELGLAAECESSGVDGDGSANGERGNDDDDSDAKDDDADKESSNKGYGHSSNGKNGKDGDKNGVMPRVLGVTTRLLATQKDDAMTSHRPVIPSIQYISSRIPTNGNDGQDSQYRKDNNDGQDRKNDEDKAKKGDHNNKQRKGKIQKGILIDRKRNNHKVKQTVSFYLPLDLVSNEFGSDKTGEPTLGGDGEGGVGGEGGTREQGRNINLSKQDRLRQTVEAGVATKIGEPARKRKAAELQEKWQEITLLKIENEERARTMAETNLRIIRKEIQLAKEEGAQKRRKAESHMKGDRDKIGKRIEELKAELLAQVKVEMERSTESTVAKLEQSRKEGESSVTNKIMKHVGKSLDDLTRMVEELAEQCSVSIEEANEANKAHIAEMTEGYRTELAEMEERHRDEVKHRITKSQEETQSTVAAVLTAHLKNIHEQLEAAGYSKK</sequence>
<evidence type="ECO:0000313" key="2">
    <source>
        <dbReference type="Proteomes" id="UP001143910"/>
    </source>
</evidence>